<feature type="domain" description="VOC" evidence="1">
    <location>
        <begin position="130"/>
        <end position="242"/>
    </location>
</feature>
<organism evidence="2 3">
    <name type="scientific">Lentzea pudingi</name>
    <dbReference type="NCBI Taxonomy" id="1789439"/>
    <lineage>
        <taxon>Bacteria</taxon>
        <taxon>Bacillati</taxon>
        <taxon>Actinomycetota</taxon>
        <taxon>Actinomycetes</taxon>
        <taxon>Pseudonocardiales</taxon>
        <taxon>Pseudonocardiaceae</taxon>
        <taxon>Lentzea</taxon>
    </lineage>
</organism>
<dbReference type="InterPro" id="IPR037523">
    <property type="entry name" value="VOC_core"/>
</dbReference>
<dbReference type="Pfam" id="PF00903">
    <property type="entry name" value="Glyoxalase"/>
    <property type="match status" value="1"/>
</dbReference>
<sequence length="246" mass="25868">MNNGMIGLVDVSAADVDAARDFYTGLFGWTWRLDLDPGGSYVYADVDGLPVAGVRPRKPDEPSAWTVYLSTEDTRLAAEAAASRGGKVLHGPVVAQGQGVLAVVADPAGAVFGLWQQIGDWTVGHHRPGMVNWAELSTPEASVVDGFYVEAFGFSGTQIGDGDRYDYVIWSAGGAPGAGRLVAPPPAHWLPYFESGPGDVDRLADRAVATGGRVERPPADIPAGRVAVLSDPEGAKFAVIDPSRRP</sequence>
<evidence type="ECO:0000313" key="2">
    <source>
        <dbReference type="EMBL" id="GGM73556.1"/>
    </source>
</evidence>
<dbReference type="RefSeq" id="WP_189153031.1">
    <property type="nucleotide sequence ID" value="NZ_BMNC01000001.1"/>
</dbReference>
<dbReference type="InterPro" id="IPR029068">
    <property type="entry name" value="Glyas_Bleomycin-R_OHBP_Dase"/>
</dbReference>
<dbReference type="PANTHER" id="PTHR33993">
    <property type="entry name" value="GLYOXALASE-RELATED"/>
    <property type="match status" value="1"/>
</dbReference>
<feature type="domain" description="VOC" evidence="1">
    <location>
        <begin position="5"/>
        <end position="117"/>
    </location>
</feature>
<dbReference type="SUPFAM" id="SSF54593">
    <property type="entry name" value="Glyoxalase/Bleomycin resistance protein/Dihydroxybiphenyl dioxygenase"/>
    <property type="match status" value="2"/>
</dbReference>
<evidence type="ECO:0000313" key="3">
    <source>
        <dbReference type="Proteomes" id="UP000597656"/>
    </source>
</evidence>
<dbReference type="InterPro" id="IPR052164">
    <property type="entry name" value="Anthracycline_SecMetBiosynth"/>
</dbReference>
<keyword evidence="3" id="KW-1185">Reference proteome</keyword>
<dbReference type="EMBL" id="BMNC01000001">
    <property type="protein sequence ID" value="GGM73556.1"/>
    <property type="molecule type" value="Genomic_DNA"/>
</dbReference>
<gene>
    <name evidence="2" type="ORF">GCM10011609_06700</name>
</gene>
<dbReference type="CDD" id="cd07247">
    <property type="entry name" value="SgaA_N_like"/>
    <property type="match status" value="2"/>
</dbReference>
<reference evidence="3" key="1">
    <citation type="journal article" date="2019" name="Int. J. Syst. Evol. Microbiol.">
        <title>The Global Catalogue of Microorganisms (GCM) 10K type strain sequencing project: providing services to taxonomists for standard genome sequencing and annotation.</title>
        <authorList>
            <consortium name="The Broad Institute Genomics Platform"/>
            <consortium name="The Broad Institute Genome Sequencing Center for Infectious Disease"/>
            <person name="Wu L."/>
            <person name="Ma J."/>
        </authorList>
    </citation>
    <scope>NUCLEOTIDE SEQUENCE [LARGE SCALE GENOMIC DNA]</scope>
    <source>
        <strain evidence="3">CGMCC 4.7319</strain>
    </source>
</reference>
<evidence type="ECO:0000259" key="1">
    <source>
        <dbReference type="PROSITE" id="PS51819"/>
    </source>
</evidence>
<dbReference type="PROSITE" id="PS51819">
    <property type="entry name" value="VOC"/>
    <property type="match status" value="2"/>
</dbReference>
<dbReference type="Proteomes" id="UP000597656">
    <property type="component" value="Unassembled WGS sequence"/>
</dbReference>
<dbReference type="InterPro" id="IPR004360">
    <property type="entry name" value="Glyas_Fos-R_dOase_dom"/>
</dbReference>
<name>A0ABQ2HCG1_9PSEU</name>
<dbReference type="Gene3D" id="3.10.180.10">
    <property type="entry name" value="2,3-Dihydroxybiphenyl 1,2-Dioxygenase, domain 1"/>
    <property type="match status" value="2"/>
</dbReference>
<accession>A0ABQ2HCG1</accession>
<dbReference type="PANTHER" id="PTHR33993:SF10">
    <property type="entry name" value="CONSERVED PROTEIN"/>
    <property type="match status" value="1"/>
</dbReference>
<protein>
    <recommendedName>
        <fullName evidence="1">VOC domain-containing protein</fullName>
    </recommendedName>
</protein>
<proteinExistence type="predicted"/>
<comment type="caution">
    <text evidence="2">The sequence shown here is derived from an EMBL/GenBank/DDBJ whole genome shotgun (WGS) entry which is preliminary data.</text>
</comment>